<gene>
    <name evidence="1" type="ORF">LOK49_LG11G00177</name>
</gene>
<dbReference type="EMBL" id="CM045769">
    <property type="protein sequence ID" value="KAI7994973.1"/>
    <property type="molecule type" value="Genomic_DNA"/>
</dbReference>
<reference evidence="1 2" key="1">
    <citation type="journal article" date="2022" name="Plant J.">
        <title>Chromosome-level genome of Camellia lanceoleosa provides a valuable resource for understanding genome evolution and self-incompatibility.</title>
        <authorList>
            <person name="Gong W."/>
            <person name="Xiao S."/>
            <person name="Wang L."/>
            <person name="Liao Z."/>
            <person name="Chang Y."/>
            <person name="Mo W."/>
            <person name="Hu G."/>
            <person name="Li W."/>
            <person name="Zhao G."/>
            <person name="Zhu H."/>
            <person name="Hu X."/>
            <person name="Ji K."/>
            <person name="Xiang X."/>
            <person name="Song Q."/>
            <person name="Yuan D."/>
            <person name="Jin S."/>
            <person name="Zhang L."/>
        </authorList>
    </citation>
    <scope>NUCLEOTIDE SEQUENCE [LARGE SCALE GENOMIC DNA]</scope>
    <source>
        <strain evidence="1">SQ_2022a</strain>
    </source>
</reference>
<organism evidence="1 2">
    <name type="scientific">Camellia lanceoleosa</name>
    <dbReference type="NCBI Taxonomy" id="1840588"/>
    <lineage>
        <taxon>Eukaryota</taxon>
        <taxon>Viridiplantae</taxon>
        <taxon>Streptophyta</taxon>
        <taxon>Embryophyta</taxon>
        <taxon>Tracheophyta</taxon>
        <taxon>Spermatophyta</taxon>
        <taxon>Magnoliopsida</taxon>
        <taxon>eudicotyledons</taxon>
        <taxon>Gunneridae</taxon>
        <taxon>Pentapetalae</taxon>
        <taxon>asterids</taxon>
        <taxon>Ericales</taxon>
        <taxon>Theaceae</taxon>
        <taxon>Camellia</taxon>
    </lineage>
</organism>
<sequence>MIATTGASINRFKTNFLDPLISSLLTQKWRTSLNLDFLKQTHSIIITNGLSHNNPFLLHNLLLHSLPSISLSAAADLTYIFTLFRRTDLPTTSLCNSMIKAFSTSSVPRMSISCFAIMRKEGVPPNKHTFPLLLKALSRFQIGKNENPFQIYGQIVKFGLGFDGFVGNSLVSAFANCGYVGVARKMFDGMLVKDLIAWTAMIDGYVKNSCSVEAMECFLEMKSMCVRVDEVTVVSVLRVAGMMRIVWFGRWVHGFYVESGRVRWDVHVGSALIDMYSKCGFYNDARQVFDEMSHRNLVCWSALIAGYVQCNRFRDALLVFQEMLCEKVEPNELTLTSVLTACAQLGALDRGKWVHRYINRNGLKVNSTLGTALIDMYAKCGCISDSFLVFKEVPVKDVYPWTAMINGFAMHGDAVNALSLFYQMSNYGIRPNEVTFLAVLSACSHGGLVDEGRELFGSMNCVYNLKPKVDHYGCMVDLLGRAGHLEEAMKLTYGMPMEPTPGVWGALFSACMIHKGYGLGAQIGEHLIELQPHHSGRYALLANLYSMCQNWEAVAHVRKLMKQKGVEKIPGWSWIELNGLIQEFISFDKYHNESKDVYSILNIISIQLEVEGCVRDTTNLWMFDVN</sequence>
<keyword evidence="2" id="KW-1185">Reference proteome</keyword>
<comment type="caution">
    <text evidence="1">The sequence shown here is derived from an EMBL/GenBank/DDBJ whole genome shotgun (WGS) entry which is preliminary data.</text>
</comment>
<protein>
    <submittedName>
        <fullName evidence="1">Pentatricopeptide repeat-containing protein</fullName>
    </submittedName>
</protein>
<name>A0ACC0G387_9ERIC</name>
<evidence type="ECO:0000313" key="2">
    <source>
        <dbReference type="Proteomes" id="UP001060215"/>
    </source>
</evidence>
<accession>A0ACC0G387</accession>
<dbReference type="Proteomes" id="UP001060215">
    <property type="component" value="Chromosome 12"/>
</dbReference>
<proteinExistence type="predicted"/>
<evidence type="ECO:0000313" key="1">
    <source>
        <dbReference type="EMBL" id="KAI7994973.1"/>
    </source>
</evidence>